<gene>
    <name evidence="4" type="ORF">JY500_02955</name>
</gene>
<keyword evidence="5" id="KW-1185">Reference proteome</keyword>
<feature type="domain" description="Outer membrane protein beta-barrel" evidence="3">
    <location>
        <begin position="8"/>
        <end position="169"/>
    </location>
</feature>
<name>A0ABX7M7C6_9RHOO</name>
<feature type="chain" id="PRO_5046523411" description="Outer membrane protein beta-barrel domain-containing protein" evidence="2">
    <location>
        <begin position="22"/>
        <end position="205"/>
    </location>
</feature>
<dbReference type="Pfam" id="PF13505">
    <property type="entry name" value="OMP_b-brl"/>
    <property type="match status" value="1"/>
</dbReference>
<evidence type="ECO:0000313" key="5">
    <source>
        <dbReference type="Proteomes" id="UP000663570"/>
    </source>
</evidence>
<protein>
    <recommendedName>
        <fullName evidence="3">Outer membrane protein beta-barrel domain-containing protein</fullName>
    </recommendedName>
</protein>
<dbReference type="Proteomes" id="UP000663570">
    <property type="component" value="Chromosome"/>
</dbReference>
<evidence type="ECO:0000256" key="1">
    <source>
        <dbReference type="ARBA" id="ARBA00022729"/>
    </source>
</evidence>
<evidence type="ECO:0000313" key="4">
    <source>
        <dbReference type="EMBL" id="QSI77633.1"/>
    </source>
</evidence>
<feature type="signal peptide" evidence="2">
    <location>
        <begin position="1"/>
        <end position="21"/>
    </location>
</feature>
<proteinExistence type="predicted"/>
<evidence type="ECO:0000259" key="3">
    <source>
        <dbReference type="Pfam" id="PF13505"/>
    </source>
</evidence>
<evidence type="ECO:0000256" key="2">
    <source>
        <dbReference type="SAM" id="SignalP"/>
    </source>
</evidence>
<keyword evidence="1 2" id="KW-0732">Signal</keyword>
<organism evidence="4 5">
    <name type="scientific">Niveibacterium microcysteis</name>
    <dbReference type="NCBI Taxonomy" id="2811415"/>
    <lineage>
        <taxon>Bacteria</taxon>
        <taxon>Pseudomonadati</taxon>
        <taxon>Pseudomonadota</taxon>
        <taxon>Betaproteobacteria</taxon>
        <taxon>Rhodocyclales</taxon>
        <taxon>Rhodocyclaceae</taxon>
        <taxon>Niveibacterium</taxon>
    </lineage>
</organism>
<dbReference type="EMBL" id="CP071060">
    <property type="protein sequence ID" value="QSI77633.1"/>
    <property type="molecule type" value="Genomic_DNA"/>
</dbReference>
<sequence length="205" mass="22161">MNKKMLLAAVAACFCTLSAQADEGRSVFFALTGGLTYGGDEIATITYTDGSSTELRAGNLFSIGAGALWAPTNMPISVQATLNYHSDYASAKNGDATFSRVPFELMGYYTGVDKWRFGAGLRFVNSISAELKRDGAATETVDYKNAVGYVIEAGYRITKQGWVNARIGIEEYEPESLKVGGWRYDISNQEKVNASYGGVNVVFGF</sequence>
<reference evidence="4 5" key="1">
    <citation type="submission" date="2021-02" db="EMBL/GenBank/DDBJ databases">
        <title>Niveibacterium changnyeongensis HC41.</title>
        <authorList>
            <person name="Kang M."/>
        </authorList>
    </citation>
    <scope>NUCLEOTIDE SEQUENCE [LARGE SCALE GENOMIC DNA]</scope>
    <source>
        <strain evidence="4 5">HC41</strain>
    </source>
</reference>
<accession>A0ABX7M7C6</accession>
<dbReference type="InterPro" id="IPR027385">
    <property type="entry name" value="Beta-barrel_OMP"/>
</dbReference>
<dbReference type="RefSeq" id="WP_206255026.1">
    <property type="nucleotide sequence ID" value="NZ_CP071060.1"/>
</dbReference>